<dbReference type="AlphaFoldDB" id="A0A5C4WUF7"/>
<evidence type="ECO:0000313" key="2">
    <source>
        <dbReference type="Proteomes" id="UP000312512"/>
    </source>
</evidence>
<evidence type="ECO:0000313" key="1">
    <source>
        <dbReference type="EMBL" id="KAB8197150.1"/>
    </source>
</evidence>
<gene>
    <name evidence="1" type="ORF">FH608_000840</name>
</gene>
<name>A0A5C4WUF7_9ACTN</name>
<dbReference type="RefSeq" id="WP_139627780.1">
    <property type="nucleotide sequence ID" value="NZ_CP045572.1"/>
</dbReference>
<reference evidence="1 2" key="1">
    <citation type="submission" date="2019-10" db="EMBL/GenBank/DDBJ databases">
        <title>Nonomuraea sp. nov., isolated from Phyllanthus amarus.</title>
        <authorList>
            <person name="Klykleung N."/>
            <person name="Tanasupawat S."/>
        </authorList>
    </citation>
    <scope>NUCLEOTIDE SEQUENCE [LARGE SCALE GENOMIC DNA]</scope>
    <source>
        <strain evidence="1 2">PA1-10</strain>
    </source>
</reference>
<proteinExistence type="predicted"/>
<sequence length="252" mass="25868">MDFAKLWSTEIIKFRTLPSNVVTVSGAVVLAAAIALGMGTIVEPDGTLPAYGGMRVDSGGSQVLASGMQVVLYAMMVLGVLSVTGELRAGTLRVTMSMAPWRGLVYAAKLASLATIAAATALAALLVEYVAALITAGDTAFSPFAQGGVFHLVSFLFTVPLMAILGAATGLLLRNGAGAISALFAWAFAAEGILTAFLPQSVYPYLPFVTIGVAAGSVTTGPVPFVGLLLFAGYTAVMAAVAYLFYKQRDVG</sequence>
<accession>A0A5C4WUF7</accession>
<accession>A0A5P9YLI5</accession>
<dbReference type="Proteomes" id="UP000312512">
    <property type="component" value="Unassembled WGS sequence"/>
</dbReference>
<comment type="caution">
    <text evidence="1">The sequence shown here is derived from an EMBL/GenBank/DDBJ whole genome shotgun (WGS) entry which is preliminary data.</text>
</comment>
<dbReference type="EMBL" id="VDLX02000001">
    <property type="protein sequence ID" value="KAB8197150.1"/>
    <property type="molecule type" value="Genomic_DNA"/>
</dbReference>
<keyword evidence="2" id="KW-1185">Reference proteome</keyword>
<protein>
    <submittedName>
        <fullName evidence="1">Uncharacterized protein</fullName>
    </submittedName>
</protein>
<dbReference type="OrthoDB" id="3521884at2"/>
<organism evidence="1 2">
    <name type="scientific">Nonomuraea phyllanthi</name>
    <dbReference type="NCBI Taxonomy" id="2219224"/>
    <lineage>
        <taxon>Bacteria</taxon>
        <taxon>Bacillati</taxon>
        <taxon>Actinomycetota</taxon>
        <taxon>Actinomycetes</taxon>
        <taxon>Streptosporangiales</taxon>
        <taxon>Streptosporangiaceae</taxon>
        <taxon>Nonomuraea</taxon>
    </lineage>
</organism>